<evidence type="ECO:0000256" key="2">
    <source>
        <dbReference type="SAM" id="SignalP"/>
    </source>
</evidence>
<accession>A0A9N9BZZ6</accession>
<dbReference type="InterPro" id="IPR051477">
    <property type="entry name" value="Expansin_CellWall"/>
</dbReference>
<comment type="caution">
    <text evidence="4">The sequence shown here is derived from an EMBL/GenBank/DDBJ whole genome shotgun (WGS) entry which is preliminary data.</text>
</comment>
<evidence type="ECO:0000256" key="1">
    <source>
        <dbReference type="ARBA" id="ARBA00022729"/>
    </source>
</evidence>
<keyword evidence="1 2" id="KW-0732">Signal</keyword>
<dbReference type="SUPFAM" id="SSF50685">
    <property type="entry name" value="Barwin-like endoglucanases"/>
    <property type="match status" value="1"/>
</dbReference>
<protein>
    <submittedName>
        <fullName evidence="4">11458_t:CDS:1</fullName>
    </submittedName>
</protein>
<dbReference type="CDD" id="cd22191">
    <property type="entry name" value="DPBB_RlpA_EXP_N-like"/>
    <property type="match status" value="1"/>
</dbReference>
<proteinExistence type="predicted"/>
<evidence type="ECO:0000313" key="4">
    <source>
        <dbReference type="EMBL" id="CAG8583909.1"/>
    </source>
</evidence>
<feature type="domain" description="RlpA-like protein double-psi beta-barrel" evidence="3">
    <location>
        <begin position="82"/>
        <end position="141"/>
    </location>
</feature>
<dbReference type="Proteomes" id="UP000789706">
    <property type="component" value="Unassembled WGS sequence"/>
</dbReference>
<evidence type="ECO:0000313" key="5">
    <source>
        <dbReference type="Proteomes" id="UP000789706"/>
    </source>
</evidence>
<dbReference type="PANTHER" id="PTHR31836">
    <property type="match status" value="1"/>
</dbReference>
<dbReference type="OrthoDB" id="623670at2759"/>
<dbReference type="Pfam" id="PF03330">
    <property type="entry name" value="DPBB_1"/>
    <property type="match status" value="1"/>
</dbReference>
<feature type="chain" id="PRO_5040202765" evidence="2">
    <location>
        <begin position="28"/>
        <end position="150"/>
    </location>
</feature>
<dbReference type="AlphaFoldDB" id="A0A9N9BZZ6"/>
<dbReference type="Gene3D" id="2.40.40.10">
    <property type="entry name" value="RlpA-like domain"/>
    <property type="match status" value="1"/>
</dbReference>
<organism evidence="4 5">
    <name type="scientific">Diversispora eburnea</name>
    <dbReference type="NCBI Taxonomy" id="1213867"/>
    <lineage>
        <taxon>Eukaryota</taxon>
        <taxon>Fungi</taxon>
        <taxon>Fungi incertae sedis</taxon>
        <taxon>Mucoromycota</taxon>
        <taxon>Glomeromycotina</taxon>
        <taxon>Glomeromycetes</taxon>
        <taxon>Diversisporales</taxon>
        <taxon>Diversisporaceae</taxon>
        <taxon>Diversispora</taxon>
    </lineage>
</organism>
<gene>
    <name evidence="4" type="ORF">DEBURN_LOCUS8708</name>
</gene>
<name>A0A9N9BZZ6_9GLOM</name>
<dbReference type="PANTHER" id="PTHR31836:SF28">
    <property type="entry name" value="SRCR DOMAIN-CONTAINING PROTEIN-RELATED"/>
    <property type="match status" value="1"/>
</dbReference>
<dbReference type="EMBL" id="CAJVPK010001371">
    <property type="protein sequence ID" value="CAG8583909.1"/>
    <property type="molecule type" value="Genomic_DNA"/>
</dbReference>
<keyword evidence="5" id="KW-1185">Reference proteome</keyword>
<feature type="signal peptide" evidence="2">
    <location>
        <begin position="1"/>
        <end position="27"/>
    </location>
</feature>
<reference evidence="4" key="1">
    <citation type="submission" date="2021-06" db="EMBL/GenBank/DDBJ databases">
        <authorList>
            <person name="Kallberg Y."/>
            <person name="Tangrot J."/>
            <person name="Rosling A."/>
        </authorList>
    </citation>
    <scope>NUCLEOTIDE SEQUENCE</scope>
    <source>
        <strain evidence="4">AZ414A</strain>
    </source>
</reference>
<evidence type="ECO:0000259" key="3">
    <source>
        <dbReference type="Pfam" id="PF03330"/>
    </source>
</evidence>
<sequence>MSSVFTSSRFMFLVMVIAVLLTFTIDSFNSAPIGNTNENITSNLSKRAYYGDMTWYNLGLGSCGTYNNDNELACALPKAQFDKYTPNGNPNRNTKCGKRVKVTRGSKSVIVKIVDRCEGCDPNSIDLSPAAFKKLVSLSVGRTKCSWKYV</sequence>
<dbReference type="InterPro" id="IPR036908">
    <property type="entry name" value="RlpA-like_sf"/>
</dbReference>
<dbReference type="InterPro" id="IPR009009">
    <property type="entry name" value="RlpA-like_DPBB"/>
</dbReference>